<dbReference type="Proteomes" id="UP000297703">
    <property type="component" value="Unassembled WGS sequence"/>
</dbReference>
<keyword evidence="2" id="KW-1185">Reference proteome</keyword>
<gene>
    <name evidence="1" type="ORF">DR999_PMT05830</name>
</gene>
<evidence type="ECO:0000313" key="2">
    <source>
        <dbReference type="Proteomes" id="UP000297703"/>
    </source>
</evidence>
<reference evidence="1 2" key="2">
    <citation type="submission" date="2019-04" db="EMBL/GenBank/DDBJ databases">
        <title>The genome sequence of big-headed turtle.</title>
        <authorList>
            <person name="Gong S."/>
        </authorList>
    </citation>
    <scope>NUCLEOTIDE SEQUENCE [LARGE SCALE GENOMIC DNA]</scope>
    <source>
        <strain evidence="1">DO16091913</strain>
        <tissue evidence="1">Muscle</tissue>
    </source>
</reference>
<sequence>MNEPSQSLLDAALLEIGLQLLFWEFKPVQHFLFPALSPALTHHLKKMYAKNTGGGRCQGSRMATGMSELRNRFGRATWEQQSREGSVVFCTILPKYNTQWRRLG</sequence>
<dbReference type="AlphaFoldDB" id="A0A4D9EPJ4"/>
<name>A0A4D9EPJ4_9SAUR</name>
<dbReference type="EMBL" id="QXTE01000037">
    <property type="protein sequence ID" value="TFK11015.1"/>
    <property type="molecule type" value="Genomic_DNA"/>
</dbReference>
<organism evidence="1 2">
    <name type="scientific">Platysternon megacephalum</name>
    <name type="common">big-headed turtle</name>
    <dbReference type="NCBI Taxonomy" id="55544"/>
    <lineage>
        <taxon>Eukaryota</taxon>
        <taxon>Metazoa</taxon>
        <taxon>Chordata</taxon>
        <taxon>Craniata</taxon>
        <taxon>Vertebrata</taxon>
        <taxon>Euteleostomi</taxon>
        <taxon>Archelosauria</taxon>
        <taxon>Testudinata</taxon>
        <taxon>Testudines</taxon>
        <taxon>Cryptodira</taxon>
        <taxon>Durocryptodira</taxon>
        <taxon>Testudinoidea</taxon>
        <taxon>Platysternidae</taxon>
        <taxon>Platysternon</taxon>
    </lineage>
</organism>
<accession>A0A4D9EPJ4</accession>
<protein>
    <submittedName>
        <fullName evidence="1">Cytochrome P450 3A9-like</fullName>
    </submittedName>
</protein>
<reference evidence="1 2" key="1">
    <citation type="submission" date="2019-04" db="EMBL/GenBank/DDBJ databases">
        <title>Draft genome of the big-headed turtle Platysternon megacephalum.</title>
        <authorList>
            <person name="Gong S."/>
        </authorList>
    </citation>
    <scope>NUCLEOTIDE SEQUENCE [LARGE SCALE GENOMIC DNA]</scope>
    <source>
        <strain evidence="1">DO16091913</strain>
        <tissue evidence="1">Muscle</tissue>
    </source>
</reference>
<evidence type="ECO:0000313" key="1">
    <source>
        <dbReference type="EMBL" id="TFK11015.1"/>
    </source>
</evidence>
<proteinExistence type="predicted"/>
<comment type="caution">
    <text evidence="1">The sequence shown here is derived from an EMBL/GenBank/DDBJ whole genome shotgun (WGS) entry which is preliminary data.</text>
</comment>